<dbReference type="GO" id="GO:0097020">
    <property type="term" value="F:COPII receptor activity"/>
    <property type="evidence" value="ECO:0007669"/>
    <property type="project" value="InterPro"/>
</dbReference>
<dbReference type="InterPro" id="IPR007277">
    <property type="entry name" value="Svp26/Tex261"/>
</dbReference>
<feature type="region of interest" description="Disordered" evidence="6">
    <location>
        <begin position="359"/>
        <end position="459"/>
    </location>
</feature>
<feature type="compositionally biased region" description="Polar residues" evidence="6">
    <location>
        <begin position="1"/>
        <end position="18"/>
    </location>
</feature>
<comment type="subcellular location">
    <subcellularLocation>
        <location evidence="1">Membrane</location>
        <topology evidence="1">Multi-pass membrane protein</topology>
    </subcellularLocation>
</comment>
<feature type="compositionally biased region" description="Basic and acidic residues" evidence="6">
    <location>
        <begin position="449"/>
        <end position="459"/>
    </location>
</feature>
<dbReference type="AlphaFoldDB" id="A0A427Y0Q8"/>
<gene>
    <name evidence="8" type="ORF">EHS24_006240</name>
</gene>
<dbReference type="PANTHER" id="PTHR13144:SF0">
    <property type="entry name" value="PROTEIN TEX261"/>
    <property type="match status" value="1"/>
</dbReference>
<name>A0A427Y0Q8_9TREE</name>
<sequence length="459" mass="49356">MSAQPDASWMGQQSQRPGDNSKAPLSIFSLSPTPTSSPSLAYPGRLVSVEPHSPSSASTALSAGRSSDRAQHPHPLDQHPPTRSPSNPHRGAGRPLNMISLLHLLSYVGALTAFVFVTLSLASGLLWIAELIEEQSRLAKVVGVRAIYVIIVLHALLYVTDALPFGHTVFSIFCHLVYLQHFSHSWPFISLTSPVFILSCVLVVVDHFIWFFHFAAIAQEAKKYRAAKYRYSHQPTIIRNAPSFMDVAAFFAICVWFIPLFLFLSLSANDNVIPSFDTSAPPSPMGATIDLSGTPQASAPRSRRSVASSSLMKAVLAPVMGFIPRLGRRRTADGLIAPQRSSSPLPSSTLATEGYSPWGSEYSASTPPPPMYSSTSALGLGPEGSGSGTRGAGAFTPPPLRRPTSTPPKSRSNSVMQEAQDEGASSQLRTPTNAGGRRPPMRRQTLGTDRTDDGGRKDD</sequence>
<feature type="region of interest" description="Disordered" evidence="6">
    <location>
        <begin position="1"/>
        <end position="91"/>
    </location>
</feature>
<evidence type="ECO:0000256" key="6">
    <source>
        <dbReference type="SAM" id="MobiDB-lite"/>
    </source>
</evidence>
<evidence type="ECO:0000256" key="5">
    <source>
        <dbReference type="ARBA" id="ARBA00023136"/>
    </source>
</evidence>
<evidence type="ECO:0000313" key="9">
    <source>
        <dbReference type="Proteomes" id="UP000279236"/>
    </source>
</evidence>
<dbReference type="OrthoDB" id="28257at2759"/>
<feature type="transmembrane region" description="Helical" evidence="7">
    <location>
        <begin position="247"/>
        <end position="266"/>
    </location>
</feature>
<dbReference type="RefSeq" id="XP_028478164.1">
    <property type="nucleotide sequence ID" value="XM_028621712.1"/>
</dbReference>
<dbReference type="GO" id="GO:0006888">
    <property type="term" value="P:endoplasmic reticulum to Golgi vesicle-mediated transport"/>
    <property type="evidence" value="ECO:0007669"/>
    <property type="project" value="InterPro"/>
</dbReference>
<comment type="caution">
    <text evidence="8">The sequence shown here is derived from an EMBL/GenBank/DDBJ whole genome shotgun (WGS) entry which is preliminary data.</text>
</comment>
<feature type="compositionally biased region" description="Gly residues" evidence="6">
    <location>
        <begin position="381"/>
        <end position="391"/>
    </location>
</feature>
<evidence type="ECO:0000256" key="7">
    <source>
        <dbReference type="SAM" id="Phobius"/>
    </source>
</evidence>
<evidence type="ECO:0008006" key="10">
    <source>
        <dbReference type="Google" id="ProtNLM"/>
    </source>
</evidence>
<dbReference type="Pfam" id="PF04148">
    <property type="entry name" value="Erv26"/>
    <property type="match status" value="1"/>
</dbReference>
<protein>
    <recommendedName>
        <fullName evidence="10">Erv26 super protein</fullName>
    </recommendedName>
</protein>
<evidence type="ECO:0000256" key="4">
    <source>
        <dbReference type="ARBA" id="ARBA00022989"/>
    </source>
</evidence>
<dbReference type="GO" id="GO:0000139">
    <property type="term" value="C:Golgi membrane"/>
    <property type="evidence" value="ECO:0007669"/>
    <property type="project" value="TreeGrafter"/>
</dbReference>
<comment type="similarity">
    <text evidence="2">Belongs to the SVP26 family.</text>
</comment>
<feature type="transmembrane region" description="Helical" evidence="7">
    <location>
        <begin position="195"/>
        <end position="218"/>
    </location>
</feature>
<feature type="compositionally biased region" description="Basic and acidic residues" evidence="6">
    <location>
        <begin position="66"/>
        <end position="77"/>
    </location>
</feature>
<dbReference type="Proteomes" id="UP000279236">
    <property type="component" value="Unassembled WGS sequence"/>
</dbReference>
<keyword evidence="5 7" id="KW-0472">Membrane</keyword>
<feature type="transmembrane region" description="Helical" evidence="7">
    <location>
        <begin position="104"/>
        <end position="129"/>
    </location>
</feature>
<evidence type="ECO:0000313" key="8">
    <source>
        <dbReference type="EMBL" id="RSH84716.1"/>
    </source>
</evidence>
<keyword evidence="9" id="KW-1185">Reference proteome</keyword>
<dbReference type="PANTHER" id="PTHR13144">
    <property type="entry name" value="TEX261 PROTEIN"/>
    <property type="match status" value="1"/>
</dbReference>
<feature type="transmembrane region" description="Helical" evidence="7">
    <location>
        <begin position="141"/>
        <end position="160"/>
    </location>
</feature>
<evidence type="ECO:0000256" key="3">
    <source>
        <dbReference type="ARBA" id="ARBA00022692"/>
    </source>
</evidence>
<keyword evidence="4 7" id="KW-1133">Transmembrane helix</keyword>
<feature type="compositionally biased region" description="Polar residues" evidence="6">
    <location>
        <begin position="53"/>
        <end position="65"/>
    </location>
</feature>
<feature type="compositionally biased region" description="Polar residues" evidence="6">
    <location>
        <begin position="413"/>
        <end position="433"/>
    </location>
</feature>
<dbReference type="GeneID" id="39590783"/>
<evidence type="ECO:0000256" key="2">
    <source>
        <dbReference type="ARBA" id="ARBA00008096"/>
    </source>
</evidence>
<dbReference type="EMBL" id="RSCE01000003">
    <property type="protein sequence ID" value="RSH84716.1"/>
    <property type="molecule type" value="Genomic_DNA"/>
</dbReference>
<keyword evidence="3 7" id="KW-0812">Transmembrane</keyword>
<reference evidence="8 9" key="1">
    <citation type="submission" date="2018-11" db="EMBL/GenBank/DDBJ databases">
        <title>Genome sequence of Apiotrichum porosum DSM 27194.</title>
        <authorList>
            <person name="Aliyu H."/>
            <person name="Gorte O."/>
            <person name="Ochsenreither K."/>
        </authorList>
    </citation>
    <scope>NUCLEOTIDE SEQUENCE [LARGE SCALE GENOMIC DNA]</scope>
    <source>
        <strain evidence="8 9">DSM 27194</strain>
    </source>
</reference>
<dbReference type="GO" id="GO:0030134">
    <property type="term" value="C:COPII-coated ER to Golgi transport vesicle"/>
    <property type="evidence" value="ECO:0007669"/>
    <property type="project" value="TreeGrafter"/>
</dbReference>
<proteinExistence type="inferred from homology"/>
<feature type="compositionally biased region" description="Low complexity" evidence="6">
    <location>
        <begin position="24"/>
        <end position="40"/>
    </location>
</feature>
<feature type="compositionally biased region" description="Low complexity" evidence="6">
    <location>
        <begin position="402"/>
        <end position="412"/>
    </location>
</feature>
<organism evidence="8 9">
    <name type="scientific">Apiotrichum porosum</name>
    <dbReference type="NCBI Taxonomy" id="105984"/>
    <lineage>
        <taxon>Eukaryota</taxon>
        <taxon>Fungi</taxon>
        <taxon>Dikarya</taxon>
        <taxon>Basidiomycota</taxon>
        <taxon>Agaricomycotina</taxon>
        <taxon>Tremellomycetes</taxon>
        <taxon>Trichosporonales</taxon>
        <taxon>Trichosporonaceae</taxon>
        <taxon>Apiotrichum</taxon>
    </lineage>
</organism>
<accession>A0A427Y0Q8</accession>
<evidence type="ECO:0000256" key="1">
    <source>
        <dbReference type="ARBA" id="ARBA00004141"/>
    </source>
</evidence>
<dbReference type="GO" id="GO:0005789">
    <property type="term" value="C:endoplasmic reticulum membrane"/>
    <property type="evidence" value="ECO:0007669"/>
    <property type="project" value="TreeGrafter"/>
</dbReference>